<evidence type="ECO:0000313" key="2">
    <source>
        <dbReference type="EMBL" id="MCC3808042.1"/>
    </source>
</evidence>
<dbReference type="Proteomes" id="UP000726777">
    <property type="component" value="Unassembled WGS sequence"/>
</dbReference>
<keyword evidence="1" id="KW-0732">Signal</keyword>
<dbReference type="AlphaFoldDB" id="A0A9Q3UH57"/>
<evidence type="ECO:0000256" key="1">
    <source>
        <dbReference type="SAM" id="SignalP"/>
    </source>
</evidence>
<comment type="caution">
    <text evidence="2">The sequence shown here is derived from an EMBL/GenBank/DDBJ whole genome shotgun (WGS) entry which is preliminary data.</text>
</comment>
<evidence type="ECO:0000313" key="3">
    <source>
        <dbReference type="Proteomes" id="UP000726777"/>
    </source>
</evidence>
<name>A0A9Q3UH57_VIBPH</name>
<organism evidence="2 3">
    <name type="scientific">Vibrio parahaemolyticus</name>
    <dbReference type="NCBI Taxonomy" id="670"/>
    <lineage>
        <taxon>Bacteria</taxon>
        <taxon>Pseudomonadati</taxon>
        <taxon>Pseudomonadota</taxon>
        <taxon>Gammaproteobacteria</taxon>
        <taxon>Vibrionales</taxon>
        <taxon>Vibrionaceae</taxon>
        <taxon>Vibrio</taxon>
    </lineage>
</organism>
<proteinExistence type="predicted"/>
<dbReference type="RefSeq" id="WP_191685515.1">
    <property type="nucleotide sequence ID" value="NZ_JAAKZS010000008.1"/>
</dbReference>
<protein>
    <submittedName>
        <fullName evidence="2">Uncharacterized protein</fullName>
    </submittedName>
</protein>
<gene>
    <name evidence="2" type="ORF">IB292_23805</name>
</gene>
<dbReference type="EMBL" id="JACVHL010000036">
    <property type="protein sequence ID" value="MCC3808042.1"/>
    <property type="molecule type" value="Genomic_DNA"/>
</dbReference>
<reference evidence="2" key="1">
    <citation type="submission" date="2020-09" db="EMBL/GenBank/DDBJ databases">
        <title>Genome sequence of Vibrio parahaemolyticus isolates.</title>
        <authorList>
            <person name="Hammerl J.A."/>
            <person name="Strauch E."/>
        </authorList>
    </citation>
    <scope>NUCLEOTIDE SEQUENCE</scope>
    <source>
        <strain evidence="2">17-VB00146</strain>
    </source>
</reference>
<sequence length="374" mass="41409">MNCNKVIPAIAMSVAVSIPSTFAASTTETITDTAISVSKDGIETAGKLFALSVGSTPSTLNVGSQYLSVLKAVGGIAQQITDIAVANANRNRCRSTEYSYDNSQNVCESAPDFKKNQFCVVNMDNINSLPVRFELVNWNHQTAVLEDVISRTEVEDQTQICISRPLAATFLEIHNSSNNKILSRPLPVDLFNGEYGGLVKNGKFHLKKKTNEFHSIMGYHLCKNIMVNSPGFNSEETLARRCLDRLKENNPHINPKELDRLFTKTMKSTSFNALSRSLPGIFNQEYLLQNSGVDLETYKYSTRNGGLFILTNDTYAYVDPNTNGAQKTGENEIKVWNDFKFTGHRVSSDSITNLGYTIPQSQLQHKVNISNGVL</sequence>
<feature type="chain" id="PRO_5040175619" evidence="1">
    <location>
        <begin position="24"/>
        <end position="374"/>
    </location>
</feature>
<accession>A0A9Q3UH57</accession>
<feature type="signal peptide" evidence="1">
    <location>
        <begin position="1"/>
        <end position="23"/>
    </location>
</feature>